<gene>
    <name evidence="2" type="ORF">G3M70_06950</name>
</gene>
<dbReference type="EMBL" id="CP048685">
    <property type="protein sequence ID" value="QPJ61636.1"/>
    <property type="molecule type" value="Genomic_DNA"/>
</dbReference>
<dbReference type="Pfam" id="PF04324">
    <property type="entry name" value="Fer2_BFD"/>
    <property type="match status" value="1"/>
</dbReference>
<organism evidence="2 3">
    <name type="scientific">Candidatus Nitronauta litoralis</name>
    <dbReference type="NCBI Taxonomy" id="2705533"/>
    <lineage>
        <taxon>Bacteria</taxon>
        <taxon>Pseudomonadati</taxon>
        <taxon>Nitrospinota/Tectimicrobiota group</taxon>
        <taxon>Nitrospinota</taxon>
        <taxon>Nitrospinia</taxon>
        <taxon>Nitrospinales</taxon>
        <taxon>Nitrospinaceae</taxon>
        <taxon>Candidatus Nitronauta</taxon>
    </lineage>
</organism>
<accession>A0A7T0G0A5</accession>
<dbReference type="Gene3D" id="1.10.10.1100">
    <property type="entry name" value="BFD-like [2Fe-2S]-binding domain"/>
    <property type="match status" value="1"/>
</dbReference>
<reference evidence="2 3" key="1">
    <citation type="submission" date="2020-02" db="EMBL/GenBank/DDBJ databases">
        <title>Genomic and physiological characterization of two novel Nitrospinaceae genera.</title>
        <authorList>
            <person name="Mueller A.J."/>
            <person name="Jung M.-Y."/>
            <person name="Strachan C.R."/>
            <person name="Herbold C.W."/>
            <person name="Kirkegaard R.H."/>
            <person name="Daims H."/>
        </authorList>
    </citation>
    <scope>NUCLEOTIDE SEQUENCE [LARGE SCALE GENOMIC DNA]</scope>
    <source>
        <strain evidence="2">EB</strain>
    </source>
</reference>
<sequence length="84" mass="9311">MTSQSRLIDHFKKVCICRSITGGTIMKAMREGALSFEALRRQIRVGTGQCGAKRCREKIEAKVKDYKAELKTEATSIEPPPPSA</sequence>
<protein>
    <submittedName>
        <fullName evidence="2">(2Fe-2S)-binding protein</fullName>
    </submittedName>
</protein>
<proteinExistence type="predicted"/>
<evidence type="ECO:0000259" key="1">
    <source>
        <dbReference type="Pfam" id="PF04324"/>
    </source>
</evidence>
<feature type="domain" description="BFD-like [2Fe-2S]-binding" evidence="1">
    <location>
        <begin position="14"/>
        <end position="61"/>
    </location>
</feature>
<dbReference type="KEGG" id="nli:G3M70_06950"/>
<evidence type="ECO:0000313" key="3">
    <source>
        <dbReference type="Proteomes" id="UP000594688"/>
    </source>
</evidence>
<name>A0A7T0G0A5_9BACT</name>
<dbReference type="AlphaFoldDB" id="A0A7T0G0A5"/>
<dbReference type="InterPro" id="IPR041854">
    <property type="entry name" value="BFD-like_2Fe2S-bd_dom_sf"/>
</dbReference>
<dbReference type="Proteomes" id="UP000594688">
    <property type="component" value="Chromosome"/>
</dbReference>
<evidence type="ECO:0000313" key="2">
    <source>
        <dbReference type="EMBL" id="QPJ61636.1"/>
    </source>
</evidence>
<dbReference type="InterPro" id="IPR007419">
    <property type="entry name" value="BFD-like_2Fe2S-bd_dom"/>
</dbReference>